<evidence type="ECO:0000256" key="7">
    <source>
        <dbReference type="ARBA" id="ARBA00023014"/>
    </source>
</evidence>
<evidence type="ECO:0000256" key="2">
    <source>
        <dbReference type="ARBA" id="ARBA00008751"/>
    </source>
</evidence>
<dbReference type="InterPro" id="IPR015879">
    <property type="entry name" value="Ring_hydroxy_dOase_asu_C_dom"/>
</dbReference>
<comment type="similarity">
    <text evidence="2">Belongs to the bacterial ring-hydroxylating dioxygenase alpha subunit family.</text>
</comment>
<proteinExistence type="inferred from homology"/>
<evidence type="ECO:0000313" key="10">
    <source>
        <dbReference type="Proteomes" id="UP000434209"/>
    </source>
</evidence>
<keyword evidence="5" id="KW-0560">Oxidoreductase</keyword>
<dbReference type="SUPFAM" id="SSF50022">
    <property type="entry name" value="ISP domain"/>
    <property type="match status" value="1"/>
</dbReference>
<dbReference type="InterPro" id="IPR036922">
    <property type="entry name" value="Rieske_2Fe-2S_sf"/>
</dbReference>
<dbReference type="Pfam" id="PF00355">
    <property type="entry name" value="Rieske"/>
    <property type="match status" value="1"/>
</dbReference>
<dbReference type="CDD" id="cd03469">
    <property type="entry name" value="Rieske_RO_Alpha_N"/>
    <property type="match status" value="1"/>
</dbReference>
<name>A0A7Z2G872_9BURK</name>
<evidence type="ECO:0000256" key="6">
    <source>
        <dbReference type="ARBA" id="ARBA00023004"/>
    </source>
</evidence>
<evidence type="ECO:0000256" key="1">
    <source>
        <dbReference type="ARBA" id="ARBA00001962"/>
    </source>
</evidence>
<keyword evidence="3" id="KW-0001">2Fe-2S</keyword>
<accession>A0A7Z2G872</accession>
<comment type="cofactor">
    <cofactor evidence="1">
        <name>Fe cation</name>
        <dbReference type="ChEBI" id="CHEBI:24875"/>
    </cofactor>
</comment>
<dbReference type="Pfam" id="PF00848">
    <property type="entry name" value="Ring_hydroxyl_A"/>
    <property type="match status" value="1"/>
</dbReference>
<evidence type="ECO:0000259" key="8">
    <source>
        <dbReference type="PROSITE" id="PS51296"/>
    </source>
</evidence>
<keyword evidence="6" id="KW-0408">Iron</keyword>
<dbReference type="InterPro" id="IPR017941">
    <property type="entry name" value="Rieske_2Fe-2S"/>
</dbReference>
<dbReference type="PANTHER" id="PTHR43756:SF5">
    <property type="entry name" value="CHOLINE MONOOXYGENASE, CHLOROPLASTIC"/>
    <property type="match status" value="1"/>
</dbReference>
<dbReference type="GO" id="GO:0016491">
    <property type="term" value="F:oxidoreductase activity"/>
    <property type="evidence" value="ECO:0007669"/>
    <property type="project" value="UniProtKB-KW"/>
</dbReference>
<evidence type="ECO:0000256" key="4">
    <source>
        <dbReference type="ARBA" id="ARBA00022723"/>
    </source>
</evidence>
<dbReference type="PROSITE" id="PS51296">
    <property type="entry name" value="RIESKE"/>
    <property type="match status" value="1"/>
</dbReference>
<feature type="domain" description="Rieske" evidence="8">
    <location>
        <begin position="54"/>
        <end position="162"/>
    </location>
</feature>
<evidence type="ECO:0000256" key="3">
    <source>
        <dbReference type="ARBA" id="ARBA00022714"/>
    </source>
</evidence>
<dbReference type="RefSeq" id="WP_158759842.1">
    <property type="nucleotide sequence ID" value="NZ_CP046910.1"/>
</dbReference>
<reference evidence="9 10" key="1">
    <citation type="submission" date="2019-12" db="EMBL/GenBank/DDBJ databases">
        <title>Paraburkholderia acidiphila 7Q-K02 sp. nov and Paraburkholderia acidisoli DHF22 sp. nov., two strains isolated from forest soil.</title>
        <authorList>
            <person name="Gao Z."/>
            <person name="Qiu L."/>
        </authorList>
    </citation>
    <scope>NUCLEOTIDE SEQUENCE [LARGE SCALE GENOMIC DNA]</scope>
    <source>
        <strain evidence="9 10">7Q-K02</strain>
    </source>
</reference>
<dbReference type="PRINTS" id="PR00090">
    <property type="entry name" value="RNGDIOXGNASE"/>
</dbReference>
<protein>
    <submittedName>
        <fullName evidence="9">Rieske 2Fe-2S domain-containing protein</fullName>
    </submittedName>
</protein>
<dbReference type="EMBL" id="CP046910">
    <property type="protein sequence ID" value="QGZ56891.1"/>
    <property type="molecule type" value="Genomic_DNA"/>
</dbReference>
<dbReference type="Gene3D" id="3.90.380.10">
    <property type="entry name" value="Naphthalene 1,2-dioxygenase Alpha Subunit, Chain A, domain 1"/>
    <property type="match status" value="2"/>
</dbReference>
<dbReference type="Proteomes" id="UP000434209">
    <property type="component" value="Chromosome 2"/>
</dbReference>
<gene>
    <name evidence="9" type="ORF">FAZ97_18220</name>
</gene>
<dbReference type="Gene3D" id="2.102.10.10">
    <property type="entry name" value="Rieske [2Fe-2S] iron-sulphur domain"/>
    <property type="match status" value="1"/>
</dbReference>
<keyword evidence="4" id="KW-0479">Metal-binding</keyword>
<keyword evidence="10" id="KW-1185">Reference proteome</keyword>
<dbReference type="InterPro" id="IPR001663">
    <property type="entry name" value="Rng_hydr_dOase-A"/>
</dbReference>
<organism evidence="9 10">
    <name type="scientific">Paraburkholderia acidiphila</name>
    <dbReference type="NCBI Taxonomy" id="2571747"/>
    <lineage>
        <taxon>Bacteria</taxon>
        <taxon>Pseudomonadati</taxon>
        <taxon>Pseudomonadota</taxon>
        <taxon>Betaproteobacteria</taxon>
        <taxon>Burkholderiales</taxon>
        <taxon>Burkholderiaceae</taxon>
        <taxon>Paraburkholderia</taxon>
    </lineage>
</organism>
<dbReference type="PANTHER" id="PTHR43756">
    <property type="entry name" value="CHOLINE MONOOXYGENASE, CHLOROPLASTIC"/>
    <property type="match status" value="1"/>
</dbReference>
<dbReference type="AlphaFoldDB" id="A0A7Z2G872"/>
<dbReference type="GO" id="GO:0051537">
    <property type="term" value="F:2 iron, 2 sulfur cluster binding"/>
    <property type="evidence" value="ECO:0007669"/>
    <property type="project" value="UniProtKB-KW"/>
</dbReference>
<dbReference type="KEGG" id="pacp:FAZ97_18220"/>
<dbReference type="SUPFAM" id="SSF55961">
    <property type="entry name" value="Bet v1-like"/>
    <property type="match status" value="1"/>
</dbReference>
<dbReference type="OrthoDB" id="9790995at2"/>
<keyword evidence="7" id="KW-0411">Iron-sulfur</keyword>
<evidence type="ECO:0000313" key="9">
    <source>
        <dbReference type="EMBL" id="QGZ56891.1"/>
    </source>
</evidence>
<evidence type="ECO:0000256" key="5">
    <source>
        <dbReference type="ARBA" id="ARBA00023002"/>
    </source>
</evidence>
<sequence length="389" mass="44288">MSSVSFPNDLGLNDEDIAAVRQPLERASLLPPAAYTDARIFSIERERIFARNWLPICHVSQIKEPGSYVTRVLVGEPVIALRDREGQIKVMSNVCRHRNTTLASGAGTVKGNRIICPYHGWTYGLDGKLLAAPFMDQAQCFERRDVKLPQFRSEVWHGFVFVNFDEQAAPLAPQIAGLEPDVGPYRIEEMEAVEMGRRTVPWNWKISLENFSEAYHQPWVHPKTADHEFPATKAEYRDVTGPYGCFSLYQKDHQPAQTFYPPVAGLDERFLCSATVFNIYPYTHAITDAATPLWLDFNIHNEREHELVWTLLLPRGARDAADFSERFEPLKAFFLRILDEDVGVTTGVGLGVHSRFIKPGRLSQMEKTVHQFHNWWLDCMLKDTGVSLA</sequence>
<dbReference type="GO" id="GO:0005506">
    <property type="term" value="F:iron ion binding"/>
    <property type="evidence" value="ECO:0007669"/>
    <property type="project" value="InterPro"/>
</dbReference>